<dbReference type="eggNOG" id="ENOG502S9TZ">
    <property type="taxonomic scope" value="Eukaryota"/>
</dbReference>
<feature type="domain" description="LYR motif-containing protein Cup1-like N-terminal" evidence="2">
    <location>
        <begin position="15"/>
        <end position="94"/>
    </location>
</feature>
<keyword evidence="4" id="KW-1185">Reference proteome</keyword>
<accession>R8BJL8</accession>
<evidence type="ECO:0000259" key="2">
    <source>
        <dbReference type="Pfam" id="PF20263"/>
    </source>
</evidence>
<evidence type="ECO:0000313" key="3">
    <source>
        <dbReference type="EMBL" id="EON99407.1"/>
    </source>
</evidence>
<name>R8BJL8_PHAM7</name>
<dbReference type="Pfam" id="PF20263">
    <property type="entry name" value="LYRM2-like"/>
    <property type="match status" value="1"/>
</dbReference>
<feature type="region of interest" description="Disordered" evidence="1">
    <location>
        <begin position="362"/>
        <end position="381"/>
    </location>
</feature>
<proteinExistence type="predicted"/>
<sequence>MGALRPEQPRSPIHLYRHLLREAGYLPPVCRPYVTSRIQLQFRRHRRDSEPDRHLHQASHDLRYLRAANAGDMPRMRRILLFCFGRAGPRRRQLINHLVAPDPPANSIELTKHIKNMDKDKRPGRNNDDTDNTQPRRSDFLDQWHLPKLLQFVKSQASLSLADSPRPKIRTKRKLDPAANLPTENSFGHPLYPKVYRTKLRKGWKDMINRVLPPVEKGEWELLQALATGQAKPELWQVPARRPVAGESSVTHGLAAWDWERLAQNAVRHLEMQRSRRLKLLSGEIDDGPYGQGEPLHIHRYTPRFWRRTYAKLWGLTATMEKRQGTKDAWDIRWGGADLALSECSPEQKEFFEILDMNGATDRTLSRAKPSSATRSPMSSP</sequence>
<reference evidence="4" key="1">
    <citation type="journal article" date="2013" name="Genome Announc.">
        <title>Draft genome sequence of the ascomycete Phaeoacremonium aleophilum strain UCR-PA7, a causal agent of the esca disease complex in grapevines.</title>
        <authorList>
            <person name="Blanco-Ulate B."/>
            <person name="Rolshausen P."/>
            <person name="Cantu D."/>
        </authorList>
    </citation>
    <scope>NUCLEOTIDE SEQUENCE [LARGE SCALE GENOMIC DNA]</scope>
    <source>
        <strain evidence="4">UCR-PA7</strain>
    </source>
</reference>
<dbReference type="OrthoDB" id="5521299at2759"/>
<evidence type="ECO:0000313" key="4">
    <source>
        <dbReference type="Proteomes" id="UP000014074"/>
    </source>
</evidence>
<feature type="compositionally biased region" description="Polar residues" evidence="1">
    <location>
        <begin position="369"/>
        <end position="381"/>
    </location>
</feature>
<dbReference type="EMBL" id="KB933158">
    <property type="protein sequence ID" value="EON99407.1"/>
    <property type="molecule type" value="Genomic_DNA"/>
</dbReference>
<dbReference type="KEGG" id="tmn:UCRPA7_5072"/>
<dbReference type="HOGENOM" id="CLU_037437_0_0_1"/>
<protein>
    <recommendedName>
        <fullName evidence="2">LYR motif-containing protein Cup1-like N-terminal domain-containing protein</fullName>
    </recommendedName>
</protein>
<dbReference type="RefSeq" id="XP_007915811.1">
    <property type="nucleotide sequence ID" value="XM_007917620.1"/>
</dbReference>
<gene>
    <name evidence="3" type="ORF">UCRPA7_5072</name>
</gene>
<dbReference type="CDD" id="cd20273">
    <property type="entry name" value="Complex1_LYR_unchar"/>
    <property type="match status" value="1"/>
</dbReference>
<dbReference type="InterPro" id="IPR046896">
    <property type="entry name" value="Cup1-like_N"/>
</dbReference>
<feature type="region of interest" description="Disordered" evidence="1">
    <location>
        <begin position="114"/>
        <end position="138"/>
    </location>
</feature>
<evidence type="ECO:0000256" key="1">
    <source>
        <dbReference type="SAM" id="MobiDB-lite"/>
    </source>
</evidence>
<dbReference type="Proteomes" id="UP000014074">
    <property type="component" value="Unassembled WGS sequence"/>
</dbReference>
<dbReference type="GeneID" id="19325588"/>
<organism evidence="3 4">
    <name type="scientific">Phaeoacremonium minimum (strain UCR-PA7)</name>
    <name type="common">Esca disease fungus</name>
    <name type="synonym">Togninia minima</name>
    <dbReference type="NCBI Taxonomy" id="1286976"/>
    <lineage>
        <taxon>Eukaryota</taxon>
        <taxon>Fungi</taxon>
        <taxon>Dikarya</taxon>
        <taxon>Ascomycota</taxon>
        <taxon>Pezizomycotina</taxon>
        <taxon>Sordariomycetes</taxon>
        <taxon>Sordariomycetidae</taxon>
        <taxon>Togniniales</taxon>
        <taxon>Togniniaceae</taxon>
        <taxon>Phaeoacremonium</taxon>
    </lineage>
</organism>
<dbReference type="AlphaFoldDB" id="R8BJL8"/>